<dbReference type="EMBL" id="REGN01002096">
    <property type="protein sequence ID" value="RNA30344.1"/>
    <property type="molecule type" value="Genomic_DNA"/>
</dbReference>
<organism evidence="1 2">
    <name type="scientific">Brachionus plicatilis</name>
    <name type="common">Marine rotifer</name>
    <name type="synonym">Brachionus muelleri</name>
    <dbReference type="NCBI Taxonomy" id="10195"/>
    <lineage>
        <taxon>Eukaryota</taxon>
        <taxon>Metazoa</taxon>
        <taxon>Spiralia</taxon>
        <taxon>Gnathifera</taxon>
        <taxon>Rotifera</taxon>
        <taxon>Eurotatoria</taxon>
        <taxon>Monogononta</taxon>
        <taxon>Pseudotrocha</taxon>
        <taxon>Ploima</taxon>
        <taxon>Brachionidae</taxon>
        <taxon>Brachionus</taxon>
    </lineage>
</organism>
<name>A0A3M7S3G4_BRAPC</name>
<keyword evidence="2" id="KW-1185">Reference proteome</keyword>
<sequence>MKLILEKKNKKILDFCSNNYILENPCGSKAHFHIKYGQPFFYSKIDETSCKSKEKKEGFSKKLFKKIVTTLNLSICFKKLFFTIEEQ</sequence>
<dbReference type="Proteomes" id="UP000276133">
    <property type="component" value="Unassembled WGS sequence"/>
</dbReference>
<comment type="caution">
    <text evidence="1">The sequence shown here is derived from an EMBL/GenBank/DDBJ whole genome shotgun (WGS) entry which is preliminary data.</text>
</comment>
<evidence type="ECO:0000313" key="2">
    <source>
        <dbReference type="Proteomes" id="UP000276133"/>
    </source>
</evidence>
<gene>
    <name evidence="1" type="ORF">BpHYR1_013622</name>
</gene>
<accession>A0A3M7S3G4</accession>
<dbReference type="AlphaFoldDB" id="A0A3M7S3G4"/>
<reference evidence="1 2" key="1">
    <citation type="journal article" date="2018" name="Sci. Rep.">
        <title>Genomic signatures of local adaptation to the degree of environmental predictability in rotifers.</title>
        <authorList>
            <person name="Franch-Gras L."/>
            <person name="Hahn C."/>
            <person name="Garcia-Roger E.M."/>
            <person name="Carmona M.J."/>
            <person name="Serra M."/>
            <person name="Gomez A."/>
        </authorList>
    </citation>
    <scope>NUCLEOTIDE SEQUENCE [LARGE SCALE GENOMIC DNA]</scope>
    <source>
        <strain evidence="1">HYR1</strain>
    </source>
</reference>
<evidence type="ECO:0000313" key="1">
    <source>
        <dbReference type="EMBL" id="RNA30344.1"/>
    </source>
</evidence>
<proteinExistence type="predicted"/>
<protein>
    <submittedName>
        <fullName evidence="1">Uncharacterized protein</fullName>
    </submittedName>
</protein>